<organism evidence="2 3">
    <name type="scientific">Nocardioides cavernae</name>
    <dbReference type="NCBI Taxonomy" id="1921566"/>
    <lineage>
        <taxon>Bacteria</taxon>
        <taxon>Bacillati</taxon>
        <taxon>Actinomycetota</taxon>
        <taxon>Actinomycetes</taxon>
        <taxon>Propionibacteriales</taxon>
        <taxon>Nocardioidaceae</taxon>
        <taxon>Nocardioides</taxon>
    </lineage>
</organism>
<dbReference type="EMBL" id="JACXYZ010000004">
    <property type="protein sequence ID" value="MBD3927093.1"/>
    <property type="molecule type" value="Genomic_DNA"/>
</dbReference>
<proteinExistence type="predicted"/>
<dbReference type="RefSeq" id="WP_191196932.1">
    <property type="nucleotide sequence ID" value="NZ_JACXYZ010000004.1"/>
</dbReference>
<comment type="caution">
    <text evidence="2">The sequence shown here is derived from an EMBL/GenBank/DDBJ whole genome shotgun (WGS) entry which is preliminary data.</text>
</comment>
<evidence type="ECO:0000256" key="1">
    <source>
        <dbReference type="SAM" id="Phobius"/>
    </source>
</evidence>
<protein>
    <recommendedName>
        <fullName evidence="4">Zinc ribbon domain-containing protein</fullName>
    </recommendedName>
</protein>
<evidence type="ECO:0000313" key="2">
    <source>
        <dbReference type="EMBL" id="MBD3927093.1"/>
    </source>
</evidence>
<evidence type="ECO:0000313" key="3">
    <source>
        <dbReference type="Proteomes" id="UP000618818"/>
    </source>
</evidence>
<feature type="transmembrane region" description="Helical" evidence="1">
    <location>
        <begin position="81"/>
        <end position="97"/>
    </location>
</feature>
<sequence length="140" mass="14789">MPKTRTMPDAELTCPLCGAAVPVAAAACRGCHLPIADVRRHTVSASRTGRSWTRAVGIRVVGVALYAGIVAWCLWQLPATLPFVAPAAVAGLVLHGVRARPWWGLLAFAALVVVLPFLLAPALGTGAFSDLADWIDDPQW</sequence>
<gene>
    <name evidence="2" type="ORF">IEZ26_20900</name>
</gene>
<name>A0ABR8NG47_9ACTN</name>
<evidence type="ECO:0008006" key="4">
    <source>
        <dbReference type="Google" id="ProtNLM"/>
    </source>
</evidence>
<feature type="transmembrane region" description="Helical" evidence="1">
    <location>
        <begin position="104"/>
        <end position="124"/>
    </location>
</feature>
<dbReference type="PROSITE" id="PS51257">
    <property type="entry name" value="PROKAR_LIPOPROTEIN"/>
    <property type="match status" value="1"/>
</dbReference>
<keyword evidence="3" id="KW-1185">Reference proteome</keyword>
<keyword evidence="1" id="KW-1133">Transmembrane helix</keyword>
<feature type="transmembrane region" description="Helical" evidence="1">
    <location>
        <begin position="56"/>
        <end position="75"/>
    </location>
</feature>
<keyword evidence="1" id="KW-0472">Membrane</keyword>
<reference evidence="2 3" key="1">
    <citation type="submission" date="2020-09" db="EMBL/GenBank/DDBJ databases">
        <title>novel species in genus Nocardioides.</title>
        <authorList>
            <person name="Zhang G."/>
        </authorList>
    </citation>
    <scope>NUCLEOTIDE SEQUENCE [LARGE SCALE GENOMIC DNA]</scope>
    <source>
        <strain evidence="2 3">KCTC 39551</strain>
    </source>
</reference>
<dbReference type="Proteomes" id="UP000618818">
    <property type="component" value="Unassembled WGS sequence"/>
</dbReference>
<keyword evidence="1" id="KW-0812">Transmembrane</keyword>
<accession>A0ABR8NG47</accession>